<comment type="function">
    <text evidence="3 4">Participates actively in the response to hyperosmotic and heat shock by preventing the aggregation of stress-denatured proteins, in association with DnaK and GrpE. It is the nucleotide exchange factor for DnaK and may function as a thermosensor. Unfolded proteins bind initially to DnaJ; upon interaction with the DnaJ-bound protein, DnaK hydrolyzes its bound ATP, resulting in the formation of a stable complex. GrpE releases ADP from DnaK; ATP binding to DnaK triggers the release of the substrate protein, thus completing the reaction cycle. Several rounds of ATP-dependent interactions between DnaJ, DnaK and GrpE are required for fully efficient folding.</text>
</comment>
<dbReference type="Gene3D" id="2.30.22.10">
    <property type="entry name" value="Head domain of nucleotide exchange factor GrpE"/>
    <property type="match status" value="1"/>
</dbReference>
<evidence type="ECO:0000256" key="4">
    <source>
        <dbReference type="RuleBase" id="RU000639"/>
    </source>
</evidence>
<dbReference type="PROSITE" id="PS01071">
    <property type="entry name" value="GRPE"/>
    <property type="match status" value="1"/>
</dbReference>
<feature type="region of interest" description="Disordered" evidence="7">
    <location>
        <begin position="194"/>
        <end position="235"/>
    </location>
</feature>
<dbReference type="GeneID" id="95361264"/>
<feature type="compositionally biased region" description="Low complexity" evidence="7">
    <location>
        <begin position="35"/>
        <end position="46"/>
    </location>
</feature>
<evidence type="ECO:0000256" key="5">
    <source>
        <dbReference type="RuleBase" id="RU004478"/>
    </source>
</evidence>
<dbReference type="GO" id="GO:0051087">
    <property type="term" value="F:protein-folding chaperone binding"/>
    <property type="evidence" value="ECO:0007669"/>
    <property type="project" value="InterPro"/>
</dbReference>
<comment type="caution">
    <text evidence="8">The sequence shown here is derived from an EMBL/GenBank/DDBJ whole genome shotgun (WGS) entry which is preliminary data.</text>
</comment>
<dbReference type="GO" id="GO:0006457">
    <property type="term" value="P:protein folding"/>
    <property type="evidence" value="ECO:0007669"/>
    <property type="project" value="InterPro"/>
</dbReference>
<dbReference type="OrthoDB" id="5191115at2"/>
<keyword evidence="3" id="KW-0963">Cytoplasm</keyword>
<protein>
    <recommendedName>
        <fullName evidence="3 4">Protein GrpE</fullName>
    </recommendedName>
    <alternativeName>
        <fullName evidence="3">HSP-70 cofactor</fullName>
    </alternativeName>
</protein>
<feature type="coiled-coil region" evidence="6">
    <location>
        <begin position="57"/>
        <end position="91"/>
    </location>
</feature>
<sequence length="235" mass="24818">MTKTPDRGAEPDEPAEGVGEEFAGLTPEEFLARTAGSAAAEPAVPADGHEGQQDDPLAVAQKELAERTEDLQRLQAEYVNYRKRVERDRDVARIQGVESIVRDLMPVLDAIGQAEAHGELTGGFKLVADELTRVTAGHGLAAFGEPGEEFDPRRHEALMQVPVPGDGEMSIHEVMQKGFELGGTVVRPARVVVAVPTGEPDGDDGPGRSSDGQPSEAPGDAPAGDEPEGDEPEGD</sequence>
<evidence type="ECO:0000256" key="6">
    <source>
        <dbReference type="SAM" id="Coils"/>
    </source>
</evidence>
<dbReference type="EMBL" id="ACVN02000206">
    <property type="protein sequence ID" value="ERK54794.1"/>
    <property type="molecule type" value="Genomic_DNA"/>
</dbReference>
<dbReference type="SUPFAM" id="SSF51064">
    <property type="entry name" value="Head domain of nucleotide exchange factor GrpE"/>
    <property type="match status" value="1"/>
</dbReference>
<dbReference type="GO" id="GO:0005737">
    <property type="term" value="C:cytoplasm"/>
    <property type="evidence" value="ECO:0007669"/>
    <property type="project" value="UniProtKB-SubCell"/>
</dbReference>
<keyword evidence="3 4" id="KW-0346">Stress response</keyword>
<evidence type="ECO:0000256" key="1">
    <source>
        <dbReference type="ARBA" id="ARBA00009054"/>
    </source>
</evidence>
<dbReference type="SUPFAM" id="SSF58014">
    <property type="entry name" value="Coiled-coil domain of nucleotide exchange factor GrpE"/>
    <property type="match status" value="1"/>
</dbReference>
<dbReference type="Proteomes" id="UP000017052">
    <property type="component" value="Unassembled WGS sequence"/>
</dbReference>
<dbReference type="CDD" id="cd00446">
    <property type="entry name" value="GrpE"/>
    <property type="match status" value="1"/>
</dbReference>
<dbReference type="Pfam" id="PF01025">
    <property type="entry name" value="GrpE"/>
    <property type="match status" value="1"/>
</dbReference>
<dbReference type="GO" id="GO:0042803">
    <property type="term" value="F:protein homodimerization activity"/>
    <property type="evidence" value="ECO:0007669"/>
    <property type="project" value="InterPro"/>
</dbReference>
<evidence type="ECO:0000256" key="2">
    <source>
        <dbReference type="ARBA" id="ARBA00023186"/>
    </source>
</evidence>
<evidence type="ECO:0000256" key="7">
    <source>
        <dbReference type="SAM" id="MobiDB-lite"/>
    </source>
</evidence>
<evidence type="ECO:0000256" key="3">
    <source>
        <dbReference type="HAMAP-Rule" id="MF_01151"/>
    </source>
</evidence>
<keyword evidence="9" id="KW-1185">Reference proteome</keyword>
<comment type="subcellular location">
    <subcellularLocation>
        <location evidence="3">Cytoplasm</location>
    </subcellularLocation>
</comment>
<gene>
    <name evidence="3 8" type="primary">grpE</name>
    <name evidence="8" type="ORF">HMPREF0682_2162</name>
</gene>
<dbReference type="GO" id="GO:0051082">
    <property type="term" value="F:unfolded protein binding"/>
    <property type="evidence" value="ECO:0007669"/>
    <property type="project" value="TreeGrafter"/>
</dbReference>
<keyword evidence="2 3" id="KW-0143">Chaperone</keyword>
<feature type="compositionally biased region" description="Low complexity" evidence="7">
    <location>
        <begin position="207"/>
        <end position="222"/>
    </location>
</feature>
<proteinExistence type="inferred from homology"/>
<dbReference type="AlphaFoldDB" id="U2QF20"/>
<comment type="subunit">
    <text evidence="3">Homodimer.</text>
</comment>
<dbReference type="PANTHER" id="PTHR21237">
    <property type="entry name" value="GRPE PROTEIN"/>
    <property type="match status" value="1"/>
</dbReference>
<feature type="compositionally biased region" description="Basic and acidic residues" evidence="7">
    <location>
        <begin position="1"/>
        <end position="10"/>
    </location>
</feature>
<dbReference type="InterPro" id="IPR000740">
    <property type="entry name" value="GrpE"/>
</dbReference>
<dbReference type="RefSeq" id="WP_021797805.1">
    <property type="nucleotide sequence ID" value="NZ_ACVN02000206.1"/>
</dbReference>
<accession>U2QF20</accession>
<keyword evidence="6" id="KW-0175">Coiled coil</keyword>
<feature type="compositionally biased region" description="Acidic residues" evidence="7">
    <location>
        <begin position="223"/>
        <end position="235"/>
    </location>
</feature>
<dbReference type="PRINTS" id="PR00773">
    <property type="entry name" value="GRPEPROTEIN"/>
</dbReference>
<dbReference type="Gene3D" id="3.90.20.20">
    <property type="match status" value="1"/>
</dbReference>
<feature type="region of interest" description="Disordered" evidence="7">
    <location>
        <begin position="1"/>
        <end position="57"/>
    </location>
</feature>
<dbReference type="InterPro" id="IPR013805">
    <property type="entry name" value="GrpE_CC"/>
</dbReference>
<comment type="similarity">
    <text evidence="1 3 5">Belongs to the GrpE family.</text>
</comment>
<reference evidence="8" key="1">
    <citation type="submission" date="2013-08" db="EMBL/GenBank/DDBJ databases">
        <authorList>
            <person name="Durkin A.S."/>
            <person name="Haft D.R."/>
            <person name="McCorrison J."/>
            <person name="Torralba M."/>
            <person name="Gillis M."/>
            <person name="Haft D.H."/>
            <person name="Methe B."/>
            <person name="Sutton G."/>
            <person name="Nelson K.E."/>
        </authorList>
    </citation>
    <scope>NUCLEOTIDE SEQUENCE [LARGE SCALE GENOMIC DNA]</scope>
    <source>
        <strain evidence="8">F0233</strain>
    </source>
</reference>
<evidence type="ECO:0000313" key="9">
    <source>
        <dbReference type="Proteomes" id="UP000017052"/>
    </source>
</evidence>
<name>U2QF20_9ACTN</name>
<evidence type="ECO:0000313" key="8">
    <source>
        <dbReference type="EMBL" id="ERK54794.1"/>
    </source>
</evidence>
<dbReference type="GO" id="GO:0000774">
    <property type="term" value="F:adenyl-nucleotide exchange factor activity"/>
    <property type="evidence" value="ECO:0007669"/>
    <property type="project" value="InterPro"/>
</dbReference>
<dbReference type="HAMAP" id="MF_01151">
    <property type="entry name" value="GrpE"/>
    <property type="match status" value="1"/>
</dbReference>
<dbReference type="PANTHER" id="PTHR21237:SF23">
    <property type="entry name" value="GRPE PROTEIN HOMOLOG, MITOCHONDRIAL"/>
    <property type="match status" value="1"/>
</dbReference>
<dbReference type="InterPro" id="IPR009012">
    <property type="entry name" value="GrpE_head"/>
</dbReference>
<organism evidence="8 9">
    <name type="scientific">Propionibacterium acidifaciens F0233</name>
    <dbReference type="NCBI Taxonomy" id="553198"/>
    <lineage>
        <taxon>Bacteria</taxon>
        <taxon>Bacillati</taxon>
        <taxon>Actinomycetota</taxon>
        <taxon>Actinomycetes</taxon>
        <taxon>Propionibacteriales</taxon>
        <taxon>Propionibacteriaceae</taxon>
        <taxon>Propionibacterium</taxon>
    </lineage>
</organism>